<gene>
    <name evidence="2" type="ORF">CTheo_6653</name>
</gene>
<dbReference type="EMBL" id="SSOP01000217">
    <property type="protein sequence ID" value="KAB5589910.1"/>
    <property type="molecule type" value="Genomic_DNA"/>
</dbReference>
<dbReference type="OrthoDB" id="2564485at2759"/>
<evidence type="ECO:0008006" key="4">
    <source>
        <dbReference type="Google" id="ProtNLM"/>
    </source>
</evidence>
<protein>
    <recommendedName>
        <fullName evidence="4">Transmembrane protein</fullName>
    </recommendedName>
</protein>
<keyword evidence="1" id="KW-0472">Membrane</keyword>
<sequence length="454" mass="48805">MAPLEYPITRPYPWRWTTLSVAFCAGFALVGLGLFNFAAVGYNSQGAYYDGFHLSEGLGWKNKLNTEYTQKNSMRCDPNHIVVGGTYRTNVGDVIYTGNYADDPQNAIFALNVESLRDPVTTAPLGSANYTGDVLDSCRVNRIYMMAQFATHEAKYQAQVACQTSSLFANFTVESVVTLRSGVANSIINLDTLGSLEDQQSKSEAVATSVLYALGLDVLASIFFFAPPVPTSASVTNASASSLWAEWDPLASNADMPLVLTGLAAADGSYFQSSNQNAFQGLTMTARRAIQNYAIGLHSAILVDVGSTVALAAGQPDTNILTNITALKTRIQTSDLLVTLMTQTNGSANGVDFAAPAAPYLLNHTSQFRLPIAPRQLVGEGDSSEDPGPARLVQRYLCHSLVLKPTATLIVDVLVATMSMFMVAWGIAQLGLMYVAKEHTTNGRFPFVAILRSN</sequence>
<proteinExistence type="predicted"/>
<evidence type="ECO:0000313" key="3">
    <source>
        <dbReference type="Proteomes" id="UP000383932"/>
    </source>
</evidence>
<name>A0A5N5QDS7_9AGAM</name>
<keyword evidence="1" id="KW-0812">Transmembrane</keyword>
<keyword evidence="3" id="KW-1185">Reference proteome</keyword>
<feature type="transmembrane region" description="Helical" evidence="1">
    <location>
        <begin position="20"/>
        <end position="42"/>
    </location>
</feature>
<feature type="transmembrane region" description="Helical" evidence="1">
    <location>
        <begin position="413"/>
        <end position="436"/>
    </location>
</feature>
<evidence type="ECO:0000313" key="2">
    <source>
        <dbReference type="EMBL" id="KAB5589910.1"/>
    </source>
</evidence>
<dbReference type="AlphaFoldDB" id="A0A5N5QDS7"/>
<organism evidence="2 3">
    <name type="scientific">Ceratobasidium theobromae</name>
    <dbReference type="NCBI Taxonomy" id="1582974"/>
    <lineage>
        <taxon>Eukaryota</taxon>
        <taxon>Fungi</taxon>
        <taxon>Dikarya</taxon>
        <taxon>Basidiomycota</taxon>
        <taxon>Agaricomycotina</taxon>
        <taxon>Agaricomycetes</taxon>
        <taxon>Cantharellales</taxon>
        <taxon>Ceratobasidiaceae</taxon>
        <taxon>Ceratobasidium</taxon>
    </lineage>
</organism>
<keyword evidence="1" id="KW-1133">Transmembrane helix</keyword>
<accession>A0A5N5QDS7</accession>
<reference evidence="2 3" key="1">
    <citation type="journal article" date="2019" name="Fungal Biol. Biotechnol.">
        <title>Draft genome sequence of fastidious pathogen Ceratobasidium theobromae, which causes vascular-streak dieback in Theobroma cacao.</title>
        <authorList>
            <person name="Ali S.S."/>
            <person name="Asman A."/>
            <person name="Shao J."/>
            <person name="Firmansyah A.P."/>
            <person name="Susilo A.W."/>
            <person name="Rosmana A."/>
            <person name="McMahon P."/>
            <person name="Junaid M."/>
            <person name="Guest D."/>
            <person name="Kheng T.Y."/>
            <person name="Meinhardt L.W."/>
            <person name="Bailey B.A."/>
        </authorList>
    </citation>
    <scope>NUCLEOTIDE SEQUENCE [LARGE SCALE GENOMIC DNA]</scope>
    <source>
        <strain evidence="2 3">CT2</strain>
    </source>
</reference>
<comment type="caution">
    <text evidence="2">The sequence shown here is derived from an EMBL/GenBank/DDBJ whole genome shotgun (WGS) entry which is preliminary data.</text>
</comment>
<evidence type="ECO:0000256" key="1">
    <source>
        <dbReference type="SAM" id="Phobius"/>
    </source>
</evidence>
<dbReference type="Proteomes" id="UP000383932">
    <property type="component" value="Unassembled WGS sequence"/>
</dbReference>